<evidence type="ECO:0000256" key="1">
    <source>
        <dbReference type="SAM" id="MobiDB-lite"/>
    </source>
</evidence>
<dbReference type="InParanoid" id="A0A3N4LT24"/>
<accession>A0A3N4LT24</accession>
<protein>
    <submittedName>
        <fullName evidence="2">Uncharacterized protein</fullName>
    </submittedName>
</protein>
<sequence length="308" mass="34302">MEDGIEDIDLSGTNIHNFLYNQGMRASRVREIYRLCVSNINPQPTLFIFGDEIDRDKHALRRFRNALTMDLVANVQYAYQQCGLRDDGQGMTPEELLEKVAEMKVDHIDAPLSCDKEDQNGFGGDNCVNEGIGETGMMEFHRDGEPDTTDEPLCDSGTRRVLEPHPKSTRKKPTPIARHSHTSESSATDTQAVNRTQAGRPLSRVKPLTLINFQLATPPTIVPANPPPLRPALTRHGVRKSASTQLTLNTRPTVKDEVSRTKKPQSHPPATRSQELPPGRSQRPLSVPVGKTKTINAPVANVPVRRWR</sequence>
<feature type="region of interest" description="Disordered" evidence="1">
    <location>
        <begin position="222"/>
        <end position="308"/>
    </location>
</feature>
<dbReference type="AlphaFoldDB" id="A0A3N4LT24"/>
<evidence type="ECO:0000313" key="2">
    <source>
        <dbReference type="EMBL" id="RPB24689.1"/>
    </source>
</evidence>
<name>A0A3N4LT24_9PEZI</name>
<keyword evidence="3" id="KW-1185">Reference proteome</keyword>
<dbReference type="OrthoDB" id="5338156at2759"/>
<gene>
    <name evidence="2" type="ORF">L211DRAFT_142954</name>
</gene>
<evidence type="ECO:0000313" key="3">
    <source>
        <dbReference type="Proteomes" id="UP000267821"/>
    </source>
</evidence>
<feature type="compositionally biased region" description="Polar residues" evidence="1">
    <location>
        <begin position="183"/>
        <end position="197"/>
    </location>
</feature>
<feature type="compositionally biased region" description="Basic and acidic residues" evidence="1">
    <location>
        <begin position="157"/>
        <end position="166"/>
    </location>
</feature>
<organism evidence="2 3">
    <name type="scientific">Terfezia boudieri ATCC MYA-4762</name>
    <dbReference type="NCBI Taxonomy" id="1051890"/>
    <lineage>
        <taxon>Eukaryota</taxon>
        <taxon>Fungi</taxon>
        <taxon>Dikarya</taxon>
        <taxon>Ascomycota</taxon>
        <taxon>Pezizomycotina</taxon>
        <taxon>Pezizomycetes</taxon>
        <taxon>Pezizales</taxon>
        <taxon>Pezizaceae</taxon>
        <taxon>Terfezia</taxon>
    </lineage>
</organism>
<feature type="region of interest" description="Disordered" evidence="1">
    <location>
        <begin position="144"/>
        <end position="201"/>
    </location>
</feature>
<proteinExistence type="predicted"/>
<dbReference type="Proteomes" id="UP000267821">
    <property type="component" value="Unassembled WGS sequence"/>
</dbReference>
<feature type="compositionally biased region" description="Polar residues" evidence="1">
    <location>
        <begin position="241"/>
        <end position="252"/>
    </location>
</feature>
<dbReference type="EMBL" id="ML121540">
    <property type="protein sequence ID" value="RPB24689.1"/>
    <property type="molecule type" value="Genomic_DNA"/>
</dbReference>
<reference evidence="2 3" key="1">
    <citation type="journal article" date="2018" name="Nat. Ecol. Evol.">
        <title>Pezizomycetes genomes reveal the molecular basis of ectomycorrhizal truffle lifestyle.</title>
        <authorList>
            <person name="Murat C."/>
            <person name="Payen T."/>
            <person name="Noel B."/>
            <person name="Kuo A."/>
            <person name="Morin E."/>
            <person name="Chen J."/>
            <person name="Kohler A."/>
            <person name="Krizsan K."/>
            <person name="Balestrini R."/>
            <person name="Da Silva C."/>
            <person name="Montanini B."/>
            <person name="Hainaut M."/>
            <person name="Levati E."/>
            <person name="Barry K.W."/>
            <person name="Belfiori B."/>
            <person name="Cichocki N."/>
            <person name="Clum A."/>
            <person name="Dockter R.B."/>
            <person name="Fauchery L."/>
            <person name="Guy J."/>
            <person name="Iotti M."/>
            <person name="Le Tacon F."/>
            <person name="Lindquist E.A."/>
            <person name="Lipzen A."/>
            <person name="Malagnac F."/>
            <person name="Mello A."/>
            <person name="Molinier V."/>
            <person name="Miyauchi S."/>
            <person name="Poulain J."/>
            <person name="Riccioni C."/>
            <person name="Rubini A."/>
            <person name="Sitrit Y."/>
            <person name="Splivallo R."/>
            <person name="Traeger S."/>
            <person name="Wang M."/>
            <person name="Zifcakova L."/>
            <person name="Wipf D."/>
            <person name="Zambonelli A."/>
            <person name="Paolocci F."/>
            <person name="Nowrousian M."/>
            <person name="Ottonello S."/>
            <person name="Baldrian P."/>
            <person name="Spatafora J.W."/>
            <person name="Henrissat B."/>
            <person name="Nagy L.G."/>
            <person name="Aury J.M."/>
            <person name="Wincker P."/>
            <person name="Grigoriev I.V."/>
            <person name="Bonfante P."/>
            <person name="Martin F.M."/>
        </authorList>
    </citation>
    <scope>NUCLEOTIDE SEQUENCE [LARGE SCALE GENOMIC DNA]</scope>
    <source>
        <strain evidence="2 3">ATCC MYA-4762</strain>
    </source>
</reference>